<evidence type="ECO:0000313" key="2">
    <source>
        <dbReference type="Proteomes" id="UP000187283"/>
    </source>
</evidence>
<protein>
    <submittedName>
        <fullName evidence="1">Uncharacterized protein</fullName>
    </submittedName>
</protein>
<keyword evidence="2" id="KW-1185">Reference proteome</keyword>
<dbReference type="AlphaFoldDB" id="A0A1R1XX61"/>
<proteinExistence type="predicted"/>
<accession>A0A1R1XX61</accession>
<comment type="caution">
    <text evidence="1">The sequence shown here is derived from an EMBL/GenBank/DDBJ whole genome shotgun (WGS) entry which is preliminary data.</text>
</comment>
<sequence length="76" mass="8839">MEAQKTFSGLLLTMRTNEKIPEELQYAKIQGLTKKLEPQLQIPEPWKINICFMKKPWGELKVQDKQSAETVPEPIQ</sequence>
<dbReference type="Proteomes" id="UP000187283">
    <property type="component" value="Unassembled WGS sequence"/>
</dbReference>
<evidence type="ECO:0000313" key="1">
    <source>
        <dbReference type="EMBL" id="OMJ19253.1"/>
    </source>
</evidence>
<gene>
    <name evidence="1" type="ORF">AYI70_g4849</name>
</gene>
<reference evidence="1 2" key="1">
    <citation type="submission" date="2017-01" db="EMBL/GenBank/DDBJ databases">
        <authorList>
            <person name="Mah S.A."/>
            <person name="Swanson W.J."/>
            <person name="Moy G.W."/>
            <person name="Vacquier V.D."/>
        </authorList>
    </citation>
    <scope>NUCLEOTIDE SEQUENCE [LARGE SCALE GENOMIC DNA]</scope>
    <source>
        <strain evidence="1 2">GSMNP</strain>
    </source>
</reference>
<dbReference type="EMBL" id="LSSN01001538">
    <property type="protein sequence ID" value="OMJ19253.1"/>
    <property type="molecule type" value="Genomic_DNA"/>
</dbReference>
<organism evidence="1 2">
    <name type="scientific">Smittium culicis</name>
    <dbReference type="NCBI Taxonomy" id="133412"/>
    <lineage>
        <taxon>Eukaryota</taxon>
        <taxon>Fungi</taxon>
        <taxon>Fungi incertae sedis</taxon>
        <taxon>Zoopagomycota</taxon>
        <taxon>Kickxellomycotina</taxon>
        <taxon>Harpellomycetes</taxon>
        <taxon>Harpellales</taxon>
        <taxon>Legeriomycetaceae</taxon>
        <taxon>Smittium</taxon>
    </lineage>
</organism>
<name>A0A1R1XX61_9FUNG</name>